<protein>
    <submittedName>
        <fullName evidence="1">LamB/YcsF family protein</fullName>
    </submittedName>
</protein>
<dbReference type="InterPro" id="IPR005501">
    <property type="entry name" value="LamB/YcsF/PxpA-like"/>
</dbReference>
<dbReference type="SUPFAM" id="SSF88713">
    <property type="entry name" value="Glycoside hydrolase/deacetylase"/>
    <property type="match status" value="1"/>
</dbReference>
<sequence>MLIDLNADLGEGAGLDAELMPLITSANVCCGAHAGSADTVRAALELAAEHGVAVGAHPGYPDRENFGRRELDLTDKQVATLTIHQIGAILGLSRITRSQVEYLKPHGALYNQACREAKYAKPVIASAFLNGLSVVGLPNSELEAAAKAVGLPFIAEGFADRRYRPDGSLVPRTEPDAFLHDPTEAVSQVECLIREKGVRTICVHGDNPEAVAFVRAVREAILARGHELRAFTGRL</sequence>
<dbReference type="PANTHER" id="PTHR30292:SF0">
    <property type="entry name" value="5-OXOPROLINASE SUBUNIT A"/>
    <property type="match status" value="1"/>
</dbReference>
<accession>A0A5C1ADN6</accession>
<name>A0A5C1ADN6_9BACT</name>
<dbReference type="InterPro" id="IPR011330">
    <property type="entry name" value="Glyco_hydro/deAcase_b/a-brl"/>
</dbReference>
<dbReference type="Pfam" id="PF03746">
    <property type="entry name" value="LamB_YcsF"/>
    <property type="match status" value="1"/>
</dbReference>
<dbReference type="GO" id="GO:0005975">
    <property type="term" value="P:carbohydrate metabolic process"/>
    <property type="evidence" value="ECO:0007669"/>
    <property type="project" value="InterPro"/>
</dbReference>
<dbReference type="RefSeq" id="WP_149111037.1">
    <property type="nucleotide sequence ID" value="NZ_CP042425.1"/>
</dbReference>
<evidence type="ECO:0000313" key="1">
    <source>
        <dbReference type="EMBL" id="QEL16287.1"/>
    </source>
</evidence>
<dbReference type="NCBIfam" id="NF003814">
    <property type="entry name" value="PRK05406.1-3"/>
    <property type="match status" value="1"/>
</dbReference>
<dbReference type="Gene3D" id="3.20.20.370">
    <property type="entry name" value="Glycoside hydrolase/deacetylase"/>
    <property type="match status" value="1"/>
</dbReference>
<dbReference type="KEGG" id="lrs:PX52LOC_03228"/>
<organism evidence="1 2">
    <name type="scientific">Limnoglobus roseus</name>
    <dbReference type="NCBI Taxonomy" id="2598579"/>
    <lineage>
        <taxon>Bacteria</taxon>
        <taxon>Pseudomonadati</taxon>
        <taxon>Planctomycetota</taxon>
        <taxon>Planctomycetia</taxon>
        <taxon>Gemmatales</taxon>
        <taxon>Gemmataceae</taxon>
        <taxon>Limnoglobus</taxon>
    </lineage>
</organism>
<proteinExistence type="predicted"/>
<dbReference type="PANTHER" id="PTHR30292">
    <property type="entry name" value="UNCHARACTERIZED PROTEIN YBGL-RELATED"/>
    <property type="match status" value="1"/>
</dbReference>
<dbReference type="EMBL" id="CP042425">
    <property type="protein sequence ID" value="QEL16287.1"/>
    <property type="molecule type" value="Genomic_DNA"/>
</dbReference>
<gene>
    <name evidence="1" type="ORF">PX52LOC_03228</name>
</gene>
<dbReference type="CDD" id="cd10787">
    <property type="entry name" value="LamB_YcsF_like"/>
    <property type="match status" value="1"/>
</dbReference>
<reference evidence="2" key="1">
    <citation type="submission" date="2019-08" db="EMBL/GenBank/DDBJ databases">
        <title>Limnoglobus roseus gen. nov., sp. nov., a novel freshwater planctomycete with a giant genome from the family Gemmataceae.</title>
        <authorList>
            <person name="Kulichevskaya I.S."/>
            <person name="Naumoff D.G."/>
            <person name="Miroshnikov K."/>
            <person name="Ivanova A."/>
            <person name="Philippov D.A."/>
            <person name="Hakobyan A."/>
            <person name="Rijpstra I.C."/>
            <person name="Sinninghe Damste J.S."/>
            <person name="Liesack W."/>
            <person name="Dedysh S.N."/>
        </authorList>
    </citation>
    <scope>NUCLEOTIDE SEQUENCE [LARGE SCALE GENOMIC DNA]</scope>
    <source>
        <strain evidence="2">PX52</strain>
    </source>
</reference>
<dbReference type="AlphaFoldDB" id="A0A5C1ADN6"/>
<dbReference type="Proteomes" id="UP000324974">
    <property type="component" value="Chromosome"/>
</dbReference>
<evidence type="ECO:0000313" key="2">
    <source>
        <dbReference type="Proteomes" id="UP000324974"/>
    </source>
</evidence>
<dbReference type="OrthoDB" id="9773478at2"/>
<keyword evidence="2" id="KW-1185">Reference proteome</keyword>